<proteinExistence type="predicted"/>
<sequence>MMLSRNAQTNYKEISSVEHYLNIRTIYASSAINMKLALQTIPADGRCSIRSSEPNKRRSLHSADVDKSSPSDLLSLQ</sequence>
<evidence type="ECO:0000256" key="1">
    <source>
        <dbReference type="SAM" id="MobiDB-lite"/>
    </source>
</evidence>
<dbReference type="Proteomes" id="UP000887574">
    <property type="component" value="Unplaced"/>
</dbReference>
<keyword evidence="2" id="KW-1185">Reference proteome</keyword>
<dbReference type="AlphaFoldDB" id="A0A915DCN1"/>
<organism evidence="2 3">
    <name type="scientific">Ditylenchus dipsaci</name>
    <dbReference type="NCBI Taxonomy" id="166011"/>
    <lineage>
        <taxon>Eukaryota</taxon>
        <taxon>Metazoa</taxon>
        <taxon>Ecdysozoa</taxon>
        <taxon>Nematoda</taxon>
        <taxon>Chromadorea</taxon>
        <taxon>Rhabditida</taxon>
        <taxon>Tylenchina</taxon>
        <taxon>Tylenchomorpha</taxon>
        <taxon>Sphaerularioidea</taxon>
        <taxon>Anguinidae</taxon>
        <taxon>Anguininae</taxon>
        <taxon>Ditylenchus</taxon>
    </lineage>
</organism>
<name>A0A915DCN1_9BILA</name>
<evidence type="ECO:0000313" key="2">
    <source>
        <dbReference type="Proteomes" id="UP000887574"/>
    </source>
</evidence>
<evidence type="ECO:0000313" key="3">
    <source>
        <dbReference type="WBParaSite" id="jg18020"/>
    </source>
</evidence>
<feature type="region of interest" description="Disordered" evidence="1">
    <location>
        <begin position="47"/>
        <end position="77"/>
    </location>
</feature>
<accession>A0A915DCN1</accession>
<feature type="compositionally biased region" description="Basic and acidic residues" evidence="1">
    <location>
        <begin position="53"/>
        <end position="69"/>
    </location>
</feature>
<reference evidence="3" key="1">
    <citation type="submission" date="2022-11" db="UniProtKB">
        <authorList>
            <consortium name="WormBaseParasite"/>
        </authorList>
    </citation>
    <scope>IDENTIFICATION</scope>
</reference>
<dbReference type="WBParaSite" id="jg18020">
    <property type="protein sequence ID" value="jg18020"/>
    <property type="gene ID" value="jg18020"/>
</dbReference>
<protein>
    <submittedName>
        <fullName evidence="3">Uncharacterized protein</fullName>
    </submittedName>
</protein>